<sequence>MCHCSFLYTDYPTPLKQKHIWHAEELFLIVLDPMMKIYLKVTKGFCLYLEYNYVFFCTGTYNVIIDTNWS</sequence>
<organism evidence="1 2">
    <name type="scientific">Bugula neritina</name>
    <name type="common">Brown bryozoan</name>
    <name type="synonym">Sertularia neritina</name>
    <dbReference type="NCBI Taxonomy" id="10212"/>
    <lineage>
        <taxon>Eukaryota</taxon>
        <taxon>Metazoa</taxon>
        <taxon>Spiralia</taxon>
        <taxon>Lophotrochozoa</taxon>
        <taxon>Bryozoa</taxon>
        <taxon>Gymnolaemata</taxon>
        <taxon>Cheilostomatida</taxon>
        <taxon>Flustrina</taxon>
        <taxon>Buguloidea</taxon>
        <taxon>Bugulidae</taxon>
        <taxon>Bugula</taxon>
    </lineage>
</organism>
<name>A0A7J7K9Q1_BUGNE</name>
<dbReference type="AlphaFoldDB" id="A0A7J7K9Q1"/>
<reference evidence="1" key="1">
    <citation type="submission" date="2020-06" db="EMBL/GenBank/DDBJ databases">
        <title>Draft genome of Bugula neritina, a colonial animal packing powerful symbionts and potential medicines.</title>
        <authorList>
            <person name="Rayko M."/>
        </authorList>
    </citation>
    <scope>NUCLEOTIDE SEQUENCE [LARGE SCALE GENOMIC DNA]</scope>
    <source>
        <strain evidence="1">Kwan_BN1</strain>
    </source>
</reference>
<accession>A0A7J7K9Q1</accession>
<dbReference type="Proteomes" id="UP000593567">
    <property type="component" value="Unassembled WGS sequence"/>
</dbReference>
<gene>
    <name evidence="1" type="ORF">EB796_007353</name>
</gene>
<keyword evidence="2" id="KW-1185">Reference proteome</keyword>
<proteinExistence type="predicted"/>
<comment type="caution">
    <text evidence="1">The sequence shown here is derived from an EMBL/GenBank/DDBJ whole genome shotgun (WGS) entry which is preliminary data.</text>
</comment>
<protein>
    <submittedName>
        <fullName evidence="1">Uncharacterized protein</fullName>
    </submittedName>
</protein>
<evidence type="ECO:0000313" key="2">
    <source>
        <dbReference type="Proteomes" id="UP000593567"/>
    </source>
</evidence>
<evidence type="ECO:0000313" key="1">
    <source>
        <dbReference type="EMBL" id="KAF6034338.1"/>
    </source>
</evidence>
<dbReference type="EMBL" id="VXIV02001100">
    <property type="protein sequence ID" value="KAF6034338.1"/>
    <property type="molecule type" value="Genomic_DNA"/>
</dbReference>